<dbReference type="EMBL" id="KK207902">
    <property type="protein sequence ID" value="EZF49431.1"/>
    <property type="molecule type" value="Genomic_DNA"/>
</dbReference>
<feature type="region of interest" description="Disordered" evidence="1">
    <location>
        <begin position="168"/>
        <end position="214"/>
    </location>
</feature>
<feature type="compositionally biased region" description="Basic and acidic residues" evidence="1">
    <location>
        <begin position="123"/>
        <end position="137"/>
    </location>
</feature>
<evidence type="ECO:0000256" key="1">
    <source>
        <dbReference type="SAM" id="MobiDB-lite"/>
    </source>
</evidence>
<name>A0A022VTQ3_TRIRU</name>
<protein>
    <submittedName>
        <fullName evidence="2">Uncharacterized protein</fullName>
    </submittedName>
</protein>
<accession>A0A022VTQ3</accession>
<proteinExistence type="predicted"/>
<feature type="compositionally biased region" description="Basic and acidic residues" evidence="1">
    <location>
        <begin position="81"/>
        <end position="113"/>
    </location>
</feature>
<feature type="region of interest" description="Disordered" evidence="1">
    <location>
        <begin position="52"/>
        <end position="149"/>
    </location>
</feature>
<dbReference type="AlphaFoldDB" id="A0A022VTQ3"/>
<evidence type="ECO:0000313" key="2">
    <source>
        <dbReference type="EMBL" id="EZF49431.1"/>
    </source>
</evidence>
<dbReference type="Proteomes" id="UP000023758">
    <property type="component" value="Unassembled WGS sequence"/>
</dbReference>
<gene>
    <name evidence="2" type="ORF">H103_07010</name>
</gene>
<dbReference type="HOGENOM" id="CLU_1288627_0_0_1"/>
<dbReference type="OrthoDB" id="4173437at2759"/>
<reference evidence="2" key="1">
    <citation type="submission" date="2014-02" db="EMBL/GenBank/DDBJ databases">
        <title>The Genome Sequence of Trichophyton rubrum (morphotype fischeri) CBS 288.86.</title>
        <authorList>
            <consortium name="The Broad Institute Genomics Platform"/>
            <person name="Cuomo C.A."/>
            <person name="White T.C."/>
            <person name="Graser Y."/>
            <person name="Martinez-Rossi N."/>
            <person name="Heitman J."/>
            <person name="Young S.K."/>
            <person name="Zeng Q."/>
            <person name="Gargeya S."/>
            <person name="Abouelleil A."/>
            <person name="Alvarado L."/>
            <person name="Chapman S.B."/>
            <person name="Gainer-Dewar J."/>
            <person name="Goldberg J."/>
            <person name="Griggs A."/>
            <person name="Gujja S."/>
            <person name="Hansen M."/>
            <person name="Howarth C."/>
            <person name="Imamovic A."/>
            <person name="Larimer J."/>
            <person name="Martinez D."/>
            <person name="Murphy C."/>
            <person name="Pearson M.D."/>
            <person name="Persinoti G."/>
            <person name="Poon T."/>
            <person name="Priest M."/>
            <person name="Roberts A.D."/>
            <person name="Saif S."/>
            <person name="Shea T.D."/>
            <person name="Sykes S.N."/>
            <person name="Wortman J."/>
            <person name="Nusbaum C."/>
            <person name="Birren B."/>
        </authorList>
    </citation>
    <scope>NUCLEOTIDE SEQUENCE [LARGE SCALE GENOMIC DNA]</scope>
    <source>
        <strain evidence="2">CBS 288.86</strain>
    </source>
</reference>
<organism evidence="2">
    <name type="scientific">Trichophyton rubrum CBS 288.86</name>
    <dbReference type="NCBI Taxonomy" id="1215330"/>
    <lineage>
        <taxon>Eukaryota</taxon>
        <taxon>Fungi</taxon>
        <taxon>Dikarya</taxon>
        <taxon>Ascomycota</taxon>
        <taxon>Pezizomycotina</taxon>
        <taxon>Eurotiomycetes</taxon>
        <taxon>Eurotiomycetidae</taxon>
        <taxon>Onygenales</taxon>
        <taxon>Arthrodermataceae</taxon>
        <taxon>Trichophyton</taxon>
    </lineage>
</organism>
<sequence length="214" mass="24353">MSAMRRYLTAEKTAHIMEWVDKVNSQPCIGMKPREPREIAEPKDIALPAAIPAKITAEKGRPPKYRQLTLKSTRLRRVRTKPRESRKEDEQENEKTEARAKEEERQQEEHVKNPENVVQTEKNYGEEKKDQEVKKSISEQALPSNPIKSSIIDSNLRMFCVEIVIPSSGKKQHNEIKQASGDTSQANNEKRKRGGATRGRGGRTKCPKLAVEKG</sequence>
<feature type="compositionally biased region" description="Polar residues" evidence="1">
    <location>
        <begin position="138"/>
        <end position="149"/>
    </location>
</feature>
<feature type="compositionally biased region" description="Basic residues" evidence="1">
    <location>
        <begin position="190"/>
        <end position="206"/>
    </location>
</feature>